<evidence type="ECO:0008006" key="5">
    <source>
        <dbReference type="Google" id="ProtNLM"/>
    </source>
</evidence>
<protein>
    <recommendedName>
        <fullName evidence="5">DUF4760 domain-containing protein</fullName>
    </recommendedName>
</protein>
<dbReference type="EMBL" id="JAMPKX010000014">
    <property type="protein sequence ID" value="MEP0949723.1"/>
    <property type="molecule type" value="Genomic_DNA"/>
</dbReference>
<accession>A0ABV0KAD5</accession>
<gene>
    <name evidence="3" type="ORF">NC992_22790</name>
</gene>
<dbReference type="Proteomes" id="UP001482513">
    <property type="component" value="Unassembled WGS sequence"/>
</dbReference>
<comment type="caution">
    <text evidence="3">The sequence shown here is derived from an EMBL/GenBank/DDBJ whole genome shotgun (WGS) entry which is preliminary data.</text>
</comment>
<dbReference type="RefSeq" id="WP_190707939.1">
    <property type="nucleotide sequence ID" value="NZ_JAMPKX010000014.1"/>
</dbReference>
<keyword evidence="4" id="KW-1185">Reference proteome</keyword>
<evidence type="ECO:0000313" key="4">
    <source>
        <dbReference type="Proteomes" id="UP001482513"/>
    </source>
</evidence>
<name>A0ABV0KAD5_9CYAN</name>
<keyword evidence="2" id="KW-0472">Membrane</keyword>
<feature type="region of interest" description="Disordered" evidence="1">
    <location>
        <begin position="166"/>
        <end position="191"/>
    </location>
</feature>
<keyword evidence="2" id="KW-1133">Transmembrane helix</keyword>
<feature type="transmembrane region" description="Helical" evidence="2">
    <location>
        <begin position="9"/>
        <end position="31"/>
    </location>
</feature>
<sequence length="191" mass="21849">MSSSIEPRVFADLLMVAITFIATVANILLWFTTRTTLKVLVEQVRHQFQNSYSVAQGDVISAHRELFFGILNNASLLESFTKANGLDTKVWEIEKISEFLINQVLIGYVNFKNAIISEIYFEGFKQDARSLFRYQTVRQHWARVRDVHSDDFRHFVEAELLPPKSTAQEKVAPPYSGEPLNKQGVSIVSHE</sequence>
<organism evidence="3 4">
    <name type="scientific">Leptolyngbya subtilissima DQ-A4</name>
    <dbReference type="NCBI Taxonomy" id="2933933"/>
    <lineage>
        <taxon>Bacteria</taxon>
        <taxon>Bacillati</taxon>
        <taxon>Cyanobacteriota</taxon>
        <taxon>Cyanophyceae</taxon>
        <taxon>Leptolyngbyales</taxon>
        <taxon>Leptolyngbyaceae</taxon>
        <taxon>Leptolyngbya group</taxon>
        <taxon>Leptolyngbya</taxon>
    </lineage>
</organism>
<reference evidence="3 4" key="1">
    <citation type="submission" date="2022-04" db="EMBL/GenBank/DDBJ databases">
        <title>Positive selection, recombination, and allopatry shape intraspecific diversity of widespread and dominant cyanobacteria.</title>
        <authorList>
            <person name="Wei J."/>
            <person name="Shu W."/>
            <person name="Hu C."/>
        </authorList>
    </citation>
    <scope>NUCLEOTIDE SEQUENCE [LARGE SCALE GENOMIC DNA]</scope>
    <source>
        <strain evidence="3 4">DQ-A4</strain>
    </source>
</reference>
<proteinExistence type="predicted"/>
<evidence type="ECO:0000256" key="2">
    <source>
        <dbReference type="SAM" id="Phobius"/>
    </source>
</evidence>
<evidence type="ECO:0000313" key="3">
    <source>
        <dbReference type="EMBL" id="MEP0949723.1"/>
    </source>
</evidence>
<evidence type="ECO:0000256" key="1">
    <source>
        <dbReference type="SAM" id="MobiDB-lite"/>
    </source>
</evidence>
<keyword evidence="2" id="KW-0812">Transmembrane</keyword>